<reference evidence="1" key="2">
    <citation type="journal article" date="2015" name="Fish Shellfish Immunol.">
        <title>Early steps in the European eel (Anguilla anguilla)-Vibrio vulnificus interaction in the gills: Role of the RtxA13 toxin.</title>
        <authorList>
            <person name="Callol A."/>
            <person name="Pajuelo D."/>
            <person name="Ebbesson L."/>
            <person name="Teles M."/>
            <person name="MacKenzie S."/>
            <person name="Amaro C."/>
        </authorList>
    </citation>
    <scope>NUCLEOTIDE SEQUENCE</scope>
</reference>
<proteinExistence type="predicted"/>
<reference evidence="1" key="1">
    <citation type="submission" date="2014-11" db="EMBL/GenBank/DDBJ databases">
        <authorList>
            <person name="Amaro Gonzalez C."/>
        </authorList>
    </citation>
    <scope>NUCLEOTIDE SEQUENCE</scope>
</reference>
<dbReference type="EMBL" id="GBXM01012952">
    <property type="protein sequence ID" value="JAH95625.1"/>
    <property type="molecule type" value="Transcribed_RNA"/>
</dbReference>
<name>A0A0E9X149_ANGAN</name>
<organism evidence="1">
    <name type="scientific">Anguilla anguilla</name>
    <name type="common">European freshwater eel</name>
    <name type="synonym">Muraena anguilla</name>
    <dbReference type="NCBI Taxonomy" id="7936"/>
    <lineage>
        <taxon>Eukaryota</taxon>
        <taxon>Metazoa</taxon>
        <taxon>Chordata</taxon>
        <taxon>Craniata</taxon>
        <taxon>Vertebrata</taxon>
        <taxon>Euteleostomi</taxon>
        <taxon>Actinopterygii</taxon>
        <taxon>Neopterygii</taxon>
        <taxon>Teleostei</taxon>
        <taxon>Anguilliformes</taxon>
        <taxon>Anguillidae</taxon>
        <taxon>Anguilla</taxon>
    </lineage>
</organism>
<evidence type="ECO:0000313" key="1">
    <source>
        <dbReference type="EMBL" id="JAH95625.1"/>
    </source>
</evidence>
<protein>
    <submittedName>
        <fullName evidence="1">Uncharacterized protein</fullName>
    </submittedName>
</protein>
<dbReference type="AlphaFoldDB" id="A0A0E9X149"/>
<accession>A0A0E9X149</accession>
<sequence length="73" mass="8550">MESGGVVINLQSSRCLVLIYISKSTPDNEKNREGLLKKKNLFQFVLSDEEFLYFPMKPETELVFFREIFNIKS</sequence>